<dbReference type="Proteomes" id="UP000292373">
    <property type="component" value="Unassembled WGS sequence"/>
</dbReference>
<feature type="domain" description="SSD" evidence="7">
    <location>
        <begin position="281"/>
        <end position="372"/>
    </location>
</feature>
<feature type="transmembrane region" description="Helical" evidence="6">
    <location>
        <begin position="603"/>
        <end position="625"/>
    </location>
</feature>
<keyword evidence="9" id="KW-1185">Reference proteome</keyword>
<feature type="transmembrane region" description="Helical" evidence="6">
    <location>
        <begin position="415"/>
        <end position="434"/>
    </location>
</feature>
<feature type="transmembrane region" description="Helical" evidence="6">
    <location>
        <begin position="58"/>
        <end position="79"/>
    </location>
</feature>
<evidence type="ECO:0000256" key="3">
    <source>
        <dbReference type="ARBA" id="ARBA00022692"/>
    </source>
</evidence>
<evidence type="ECO:0000259" key="7">
    <source>
        <dbReference type="PROSITE" id="PS50156"/>
    </source>
</evidence>
<reference evidence="8 9" key="1">
    <citation type="submission" date="2019-01" db="EMBL/GenBank/DDBJ databases">
        <title>Lactibacter flavus gen. nov., sp. nov., a novel bacterium of the family Propionibacteriaceae isolated from raw milk and dairy products.</title>
        <authorList>
            <person name="Huptas C."/>
            <person name="Wenning M."/>
            <person name="Breitenwieser F."/>
            <person name="Doll E."/>
            <person name="Von Neubeck M."/>
            <person name="Busse H.-J."/>
            <person name="Scherer S."/>
        </authorList>
    </citation>
    <scope>NUCLEOTIDE SEQUENCE [LARGE SCALE GENOMIC DNA]</scope>
    <source>
        <strain evidence="8 9">KCTC 33808</strain>
    </source>
</reference>
<feature type="transmembrane region" description="Helical" evidence="6">
    <location>
        <begin position="681"/>
        <end position="703"/>
    </location>
</feature>
<keyword evidence="2" id="KW-1003">Cell membrane</keyword>
<keyword evidence="3 6" id="KW-0812">Transmembrane</keyword>
<dbReference type="EMBL" id="SDMQ01000004">
    <property type="protein sequence ID" value="TBT85986.1"/>
    <property type="molecule type" value="Genomic_DNA"/>
</dbReference>
<dbReference type="PROSITE" id="PS50156">
    <property type="entry name" value="SSD"/>
    <property type="match status" value="1"/>
</dbReference>
<dbReference type="PANTHER" id="PTHR33406:SF13">
    <property type="entry name" value="MEMBRANE PROTEIN YDFJ"/>
    <property type="match status" value="1"/>
</dbReference>
<proteinExistence type="predicted"/>
<evidence type="ECO:0000256" key="1">
    <source>
        <dbReference type="ARBA" id="ARBA00004651"/>
    </source>
</evidence>
<gene>
    <name evidence="8" type="ORF">ET989_05955</name>
</gene>
<name>A0A4Q9KEX1_9ACTN</name>
<keyword evidence="5 6" id="KW-0472">Membrane</keyword>
<comment type="subcellular location">
    <subcellularLocation>
        <location evidence="1">Cell membrane</location>
        <topology evidence="1">Multi-pass membrane protein</topology>
    </subcellularLocation>
</comment>
<feature type="transmembrane region" description="Helical" evidence="6">
    <location>
        <begin position="220"/>
        <end position="240"/>
    </location>
</feature>
<dbReference type="AlphaFoldDB" id="A0A4Q9KEX1"/>
<evidence type="ECO:0000256" key="4">
    <source>
        <dbReference type="ARBA" id="ARBA00022989"/>
    </source>
</evidence>
<organism evidence="8 9">
    <name type="scientific">Propioniciclava sinopodophylli</name>
    <dbReference type="NCBI Taxonomy" id="1837344"/>
    <lineage>
        <taxon>Bacteria</taxon>
        <taxon>Bacillati</taxon>
        <taxon>Actinomycetota</taxon>
        <taxon>Actinomycetes</taxon>
        <taxon>Propionibacteriales</taxon>
        <taxon>Propionibacteriaceae</taxon>
        <taxon>Propioniciclava</taxon>
    </lineage>
</organism>
<dbReference type="Gene3D" id="1.20.1640.10">
    <property type="entry name" value="Multidrug efflux transporter AcrB transmembrane domain"/>
    <property type="match status" value="2"/>
</dbReference>
<dbReference type="PANTHER" id="PTHR33406">
    <property type="entry name" value="MEMBRANE PROTEIN MJ1562-RELATED"/>
    <property type="match status" value="1"/>
</dbReference>
<dbReference type="InterPro" id="IPR004869">
    <property type="entry name" value="MMPL_dom"/>
</dbReference>
<evidence type="ECO:0000256" key="2">
    <source>
        <dbReference type="ARBA" id="ARBA00022475"/>
    </source>
</evidence>
<evidence type="ECO:0000313" key="8">
    <source>
        <dbReference type="EMBL" id="TBT85986.1"/>
    </source>
</evidence>
<feature type="transmembrane region" description="Helical" evidence="6">
    <location>
        <begin position="709"/>
        <end position="732"/>
    </location>
</feature>
<dbReference type="GO" id="GO:0005886">
    <property type="term" value="C:plasma membrane"/>
    <property type="evidence" value="ECO:0007669"/>
    <property type="project" value="UniProtKB-SubCell"/>
</dbReference>
<feature type="transmembrane region" description="Helical" evidence="6">
    <location>
        <begin position="637"/>
        <end position="660"/>
    </location>
</feature>
<dbReference type="Pfam" id="PF03176">
    <property type="entry name" value="MMPL"/>
    <property type="match status" value="2"/>
</dbReference>
<evidence type="ECO:0000313" key="9">
    <source>
        <dbReference type="Proteomes" id="UP000292373"/>
    </source>
</evidence>
<evidence type="ECO:0000256" key="5">
    <source>
        <dbReference type="ARBA" id="ARBA00023136"/>
    </source>
</evidence>
<protein>
    <submittedName>
        <fullName evidence="8">MMPL family transporter</fullName>
    </submittedName>
</protein>
<accession>A0A4Q9KEX1</accession>
<feature type="transmembrane region" description="Helical" evidence="6">
    <location>
        <begin position="247"/>
        <end position="268"/>
    </location>
</feature>
<comment type="caution">
    <text evidence="8">The sequence shown here is derived from an EMBL/GenBank/DDBJ whole genome shotgun (WGS) entry which is preliminary data.</text>
</comment>
<feature type="transmembrane region" description="Helical" evidence="6">
    <location>
        <begin position="274"/>
        <end position="294"/>
    </location>
</feature>
<dbReference type="InterPro" id="IPR000731">
    <property type="entry name" value="SSD"/>
</dbReference>
<sequence>MSSVTVPPQRQPGAGQPAWVARFDTVPYSIQFCIGRPHVSTWIYRLAHASWRARRRVVAIWLAILVALGGLALAVGGSFNDEFDIPGASSKVALDGLRMTFPEAALSSANMVVLAPEGQKVTDPAIKQAIEDELPKLKELDWVEMAQSPFFEYVDGLISDDETAALINVRAKEGLGPSNLSDAQREMLVEAGADLQDAIPGGEVHVGGDLFSVSMPHLSAIEAIGVGIAIIVLLVVLGSLRAALMPVISALVGAGASVLVIVIAAGVIPIMSTTLLLALMLALAVGIDYSLFIVSRHRDQLATGMDAEESAARATATAGSAVVVAGSTVIVALVGLSVAGIPFLGIMGVFSAVAVAIEVALALTLLPAMLGFAGDRIRPKEARLAMAEGRSIEQHAKPDAWTRASRWWVRVITKVPLLTILAVIAMLGALALPATQLKLALPNSGQNPPGAPDRITFDLITERFGAGYNGPLVITGPIVESNDPMGLVTELAGEVEQVPGVKLVAMAVPNPNADTGLIQVIPTTGPDDPATNQLVHDLRALTDTWRAERGVDMAITGYTAMALDVSAQLAGALLPFSLFVVGLSLVLLTVVFRSLVVPVKAALGYLLSVGAAFGITTLVFNLGWFKEVINLPEAIPVISFLPIILMGILFGLAMDYEIFLTSRMREEYVHGNRTNPTEEGFVHSAKVVVAAAIIMVSVFAFFVPAGSGVIKPIALGLAVGVAIDAFLVRMTLGPAVMKMLRSGAWWLPAWLDRRLPALDAEGEAITHQLSLAEWPHPDADHAVYGEGLAAATERTTLFSDVDLALPRGGTLVLEGGAASRRALTLALTGRLALTSGELKVLGLVLPQQAGSLRRHALWLDGSDPDAARILARASAHDDVTLVAVDDADRLPADARGALAELTSHEGMSLVLAASDADVLAALVPAQRVRADLAAPAVPADAAELTDPALTGGTR</sequence>
<feature type="transmembrane region" description="Helical" evidence="6">
    <location>
        <begin position="315"/>
        <end position="343"/>
    </location>
</feature>
<feature type="transmembrane region" description="Helical" evidence="6">
    <location>
        <begin position="349"/>
        <end position="373"/>
    </location>
</feature>
<dbReference type="InterPro" id="IPR050545">
    <property type="entry name" value="Mycobact_MmpL"/>
</dbReference>
<feature type="transmembrane region" description="Helical" evidence="6">
    <location>
        <begin position="569"/>
        <end position="591"/>
    </location>
</feature>
<dbReference type="OrthoDB" id="7051771at2"/>
<dbReference type="SUPFAM" id="SSF82866">
    <property type="entry name" value="Multidrug efflux transporter AcrB transmembrane domain"/>
    <property type="match status" value="2"/>
</dbReference>
<keyword evidence="4 6" id="KW-1133">Transmembrane helix</keyword>
<evidence type="ECO:0000256" key="6">
    <source>
        <dbReference type="SAM" id="Phobius"/>
    </source>
</evidence>